<sequence length="292" mass="32355">MHPIYTPTSHLSESHSSKIHLSKSYELTEAGDRYFDGLAEKFSRSLYQAPRGELRLAMLDYLLPQMLHLEAQPVLDVGGGLGQLAAWLAERGHAVTMAEPSQDMLTHASAWHAERGAAGTLLSDQLCYLAAPLQALPQQAPGPWPLITCHAVLEWLGEPRLAMQILASLLAPGGQLSLMVFNRDALRFSNVVKGNLQKALSDQLAGKGKRQRLTPISPVTHDEICQWGADNGLIMEGVAGVRVFQDYLRQPPEKESDQAALLALEKQYCRQDPHWRLGRYLLYTFTKPEADV</sequence>
<dbReference type="HAMAP" id="MF_02057">
    <property type="entry name" value="tRNA_methyltr_CmoM"/>
    <property type="match status" value="1"/>
</dbReference>
<feature type="binding site" evidence="1">
    <location>
        <position position="150"/>
    </location>
    <ligand>
        <name>S-adenosyl-L-methionine</name>
        <dbReference type="ChEBI" id="CHEBI:59789"/>
    </ligand>
</feature>
<dbReference type="InterPro" id="IPR029063">
    <property type="entry name" value="SAM-dependent_MTases_sf"/>
</dbReference>
<comment type="caution">
    <text evidence="2">The sequence shown here is derived from an EMBL/GenBank/DDBJ whole genome shotgun (WGS) entry which is preliminary data.</text>
</comment>
<keyword evidence="1" id="KW-0819">tRNA processing</keyword>
<protein>
    <recommendedName>
        <fullName evidence="1">tRNA 5-carboxymethoxyuridine methyltransferase</fullName>
        <ecNumber evidence="1">2.1.1.-</ecNumber>
    </recommendedName>
    <alternativeName>
        <fullName evidence="1">cmo5U methyltransferase</fullName>
    </alternativeName>
</protein>
<dbReference type="Gene3D" id="3.40.50.150">
    <property type="entry name" value="Vaccinia Virus protein VP39"/>
    <property type="match status" value="1"/>
</dbReference>
<evidence type="ECO:0000313" key="2">
    <source>
        <dbReference type="EMBL" id="PCF94590.1"/>
    </source>
</evidence>
<dbReference type="SUPFAM" id="SSF53335">
    <property type="entry name" value="S-adenosyl-L-methionine-dependent methyltransferases"/>
    <property type="match status" value="1"/>
</dbReference>
<keyword evidence="1" id="KW-0949">S-adenosyl-L-methionine</keyword>
<dbReference type="GO" id="GO:0097697">
    <property type="term" value="F:tRNA (5-carboxymethoxyuridine(34)-5-O)-methyltransferase activity"/>
    <property type="evidence" value="ECO:0007669"/>
    <property type="project" value="UniProtKB-UniRule"/>
</dbReference>
<comment type="function">
    <text evidence="1">Catalyzes the methylation of 5-carboxymethoxyuridine (cmo5U) to form 5-methoxycarbonylmethoxyuridine (mcmo5U) at position 34 in tRNAs.</text>
</comment>
<dbReference type="OrthoDB" id="4697647at2"/>
<feature type="binding site" evidence="1">
    <location>
        <begin position="78"/>
        <end position="79"/>
    </location>
    <ligand>
        <name>S-adenosyl-L-methionine</name>
        <dbReference type="ChEBI" id="CHEBI:59789"/>
    </ligand>
</feature>
<dbReference type="GO" id="GO:0006400">
    <property type="term" value="P:tRNA modification"/>
    <property type="evidence" value="ECO:0007669"/>
    <property type="project" value="UniProtKB-UniRule"/>
</dbReference>
<comment type="similarity">
    <text evidence="1">Belongs to the class I-like SAM-binding methyltransferase superfamily. CmoM family.</text>
</comment>
<comment type="caution">
    <text evidence="1">Lacks conserved residue(s) required for the propagation of feature annotation.</text>
</comment>
<proteinExistence type="inferred from homology"/>
<comment type="catalytic activity">
    <reaction evidence="1">
        <text>5-carboxymethoxyuridine(34) in tRNA + S-adenosyl-L-methionine = 5-methoxycarbonylmethoxyuridine(34) in tRNA + S-adenosyl-L-homocysteine</text>
        <dbReference type="Rhea" id="RHEA:54080"/>
        <dbReference type="Rhea" id="RHEA-COMP:13383"/>
        <dbReference type="Rhea" id="RHEA-COMP:13781"/>
        <dbReference type="ChEBI" id="CHEBI:57856"/>
        <dbReference type="ChEBI" id="CHEBI:59789"/>
        <dbReference type="ChEBI" id="CHEBI:136879"/>
        <dbReference type="ChEBI" id="CHEBI:138053"/>
    </reaction>
</comment>
<evidence type="ECO:0000256" key="1">
    <source>
        <dbReference type="HAMAP-Rule" id="MF_02057"/>
    </source>
</evidence>
<organism evidence="2 3">
    <name type="scientific">Vreelandella nigrificans</name>
    <dbReference type="NCBI Taxonomy" id="2042704"/>
    <lineage>
        <taxon>Bacteria</taxon>
        <taxon>Pseudomonadati</taxon>
        <taxon>Pseudomonadota</taxon>
        <taxon>Gammaproteobacteria</taxon>
        <taxon>Oceanospirillales</taxon>
        <taxon>Halomonadaceae</taxon>
        <taxon>Vreelandella</taxon>
    </lineage>
</organism>
<accession>A0A2A4HIH7</accession>
<dbReference type="RefSeq" id="WP_096653288.1">
    <property type="nucleotide sequence ID" value="NZ_NWUX01000017.1"/>
</dbReference>
<keyword evidence="3" id="KW-1185">Reference proteome</keyword>
<dbReference type="Pfam" id="PF13489">
    <property type="entry name" value="Methyltransf_23"/>
    <property type="match status" value="1"/>
</dbReference>
<dbReference type="GO" id="GO:0032259">
    <property type="term" value="P:methylation"/>
    <property type="evidence" value="ECO:0007669"/>
    <property type="project" value="UniProtKB-KW"/>
</dbReference>
<gene>
    <name evidence="1" type="primary">cmoM</name>
    <name evidence="2" type="ORF">CPA45_16220</name>
</gene>
<evidence type="ECO:0000313" key="3">
    <source>
        <dbReference type="Proteomes" id="UP000218677"/>
    </source>
</evidence>
<keyword evidence="1 2" id="KW-0489">Methyltransferase</keyword>
<feature type="binding site" evidence="1">
    <location>
        <position position="55"/>
    </location>
    <ligand>
        <name>S-adenosyl-L-methionine</name>
        <dbReference type="ChEBI" id="CHEBI:59789"/>
    </ligand>
</feature>
<dbReference type="EMBL" id="NWUX01000017">
    <property type="protein sequence ID" value="PCF94590.1"/>
    <property type="molecule type" value="Genomic_DNA"/>
</dbReference>
<reference evidence="3" key="1">
    <citation type="submission" date="2017-09" db="EMBL/GenBank/DDBJ databases">
        <authorList>
            <person name="Cho G.-S."/>
            <person name="Oguntoyinbo F.A."/>
            <person name="Cnockaert M."/>
            <person name="Kabisch J."/>
            <person name="Neve H."/>
            <person name="Bockelmann W."/>
            <person name="Wenning M."/>
            <person name="Franz C.M."/>
            <person name="Vandamme P."/>
        </authorList>
    </citation>
    <scope>NUCLEOTIDE SEQUENCE [LARGE SCALE GENOMIC DNA]</scope>
    <source>
        <strain evidence="3">MBT G8648</strain>
    </source>
</reference>
<dbReference type="EC" id="2.1.1.-" evidence="1"/>
<dbReference type="CDD" id="cd02440">
    <property type="entry name" value="AdoMet_MTases"/>
    <property type="match status" value="1"/>
</dbReference>
<feature type="binding site" evidence="1">
    <location>
        <position position="99"/>
    </location>
    <ligand>
        <name>S-adenosyl-L-methionine</name>
        <dbReference type="ChEBI" id="CHEBI:59789"/>
    </ligand>
</feature>
<keyword evidence="1 2" id="KW-0808">Transferase</keyword>
<dbReference type="Proteomes" id="UP000218677">
    <property type="component" value="Unassembled WGS sequence"/>
</dbReference>
<dbReference type="InterPro" id="IPR033664">
    <property type="entry name" value="Cmo5U_methylTrfase"/>
</dbReference>
<name>A0A2A4HIH7_9GAMM</name>
<dbReference type="AlphaFoldDB" id="A0A2A4HIH7"/>